<dbReference type="Proteomes" id="UP000694863">
    <property type="component" value="Unplaced"/>
</dbReference>
<dbReference type="RefSeq" id="XP_045140898.1">
    <property type="nucleotide sequence ID" value="XM_045284963.1"/>
</dbReference>
<keyword evidence="1" id="KW-1185">Reference proteome</keyword>
<evidence type="ECO:0000313" key="2">
    <source>
        <dbReference type="RefSeq" id="XP_045140898.1"/>
    </source>
</evidence>
<gene>
    <name evidence="2" type="primary">LOC101653457</name>
</gene>
<sequence length="69" mass="8282">MPYKEKIKYVWLTSRQKDIKSVMIKKNKDTVKFKVWCSRYIYTLVIMDKEKEVKLKQSVPTGLAVKELK</sequence>
<name>A0AC55CQY6_ECHTE</name>
<evidence type="ECO:0000313" key="1">
    <source>
        <dbReference type="Proteomes" id="UP000694863"/>
    </source>
</evidence>
<protein>
    <submittedName>
        <fullName evidence="2">60S ribosomal protein L38-like</fullName>
    </submittedName>
</protein>
<organism evidence="1 2">
    <name type="scientific">Echinops telfairi</name>
    <name type="common">Lesser hedgehog tenrec</name>
    <dbReference type="NCBI Taxonomy" id="9371"/>
    <lineage>
        <taxon>Eukaryota</taxon>
        <taxon>Metazoa</taxon>
        <taxon>Chordata</taxon>
        <taxon>Craniata</taxon>
        <taxon>Vertebrata</taxon>
        <taxon>Euteleostomi</taxon>
        <taxon>Mammalia</taxon>
        <taxon>Eutheria</taxon>
        <taxon>Afrotheria</taxon>
        <taxon>Tenrecidae</taxon>
        <taxon>Tenrecinae</taxon>
        <taxon>Echinops</taxon>
    </lineage>
</organism>
<proteinExistence type="predicted"/>
<accession>A0AC55CQY6</accession>
<reference evidence="2" key="1">
    <citation type="submission" date="2025-08" db="UniProtKB">
        <authorList>
            <consortium name="RefSeq"/>
        </authorList>
    </citation>
    <scope>IDENTIFICATION</scope>
</reference>